<dbReference type="PROSITE" id="PS50975">
    <property type="entry name" value="ATP_GRASP"/>
    <property type="match status" value="1"/>
</dbReference>
<dbReference type="SMART" id="SM00878">
    <property type="entry name" value="Biotin_carb_C"/>
    <property type="match status" value="1"/>
</dbReference>
<dbReference type="InterPro" id="IPR005482">
    <property type="entry name" value="Biotin_COase_C"/>
</dbReference>
<dbReference type="InterPro" id="IPR011054">
    <property type="entry name" value="Rudment_hybrid_motif"/>
</dbReference>
<evidence type="ECO:0000256" key="2">
    <source>
        <dbReference type="ARBA" id="ARBA00022598"/>
    </source>
</evidence>
<dbReference type="SUPFAM" id="SSF52440">
    <property type="entry name" value="PreATP-grasp domain"/>
    <property type="match status" value="1"/>
</dbReference>
<dbReference type="InterPro" id="IPR005479">
    <property type="entry name" value="CPAse_ATP-bd"/>
</dbReference>
<dbReference type="SMART" id="SM01209">
    <property type="entry name" value="GARS_A"/>
    <property type="match status" value="1"/>
</dbReference>
<keyword evidence="11" id="KW-1185">Reference proteome</keyword>
<comment type="caution">
    <text evidence="10">The sequence shown here is derived from an EMBL/GenBank/DDBJ whole genome shotgun (WGS) entry which is preliminary data.</text>
</comment>
<dbReference type="SUPFAM" id="SSF51246">
    <property type="entry name" value="Rudiment single hybrid motif"/>
    <property type="match status" value="1"/>
</dbReference>
<name>A0ABS2ZZT7_9VIBR</name>
<dbReference type="Gene3D" id="2.40.50.100">
    <property type="match status" value="1"/>
</dbReference>
<dbReference type="Pfam" id="PF00289">
    <property type="entry name" value="Biotin_carb_N"/>
    <property type="match status" value="1"/>
</dbReference>
<evidence type="ECO:0000256" key="1">
    <source>
        <dbReference type="ARBA" id="ARBA00001953"/>
    </source>
</evidence>
<dbReference type="EMBL" id="JAFHLB010000008">
    <property type="protein sequence ID" value="MBN3577765.1"/>
    <property type="molecule type" value="Genomic_DNA"/>
</dbReference>
<dbReference type="Pfam" id="PF00364">
    <property type="entry name" value="Biotin_lipoyl"/>
    <property type="match status" value="1"/>
</dbReference>
<dbReference type="InterPro" id="IPR016185">
    <property type="entry name" value="PreATP-grasp_dom_sf"/>
</dbReference>
<feature type="domain" description="Lipoyl-binding" evidence="7">
    <location>
        <begin position="576"/>
        <end position="655"/>
    </location>
</feature>
<dbReference type="InterPro" id="IPR050856">
    <property type="entry name" value="Biotin_carboxylase_complex"/>
</dbReference>
<organism evidence="10 11">
    <name type="scientific">Vibrio neptunius</name>
    <dbReference type="NCBI Taxonomy" id="170651"/>
    <lineage>
        <taxon>Bacteria</taxon>
        <taxon>Pseudomonadati</taxon>
        <taxon>Pseudomonadota</taxon>
        <taxon>Gammaproteobacteria</taxon>
        <taxon>Vibrionales</taxon>
        <taxon>Vibrionaceae</taxon>
        <taxon>Vibrio</taxon>
    </lineage>
</organism>
<dbReference type="Pfam" id="PF02786">
    <property type="entry name" value="CPSase_L_D2"/>
    <property type="match status" value="1"/>
</dbReference>
<dbReference type="InterPro" id="IPR000089">
    <property type="entry name" value="Biotin_lipoyl"/>
</dbReference>
<dbReference type="SUPFAM" id="SSF51230">
    <property type="entry name" value="Single hybrid motif"/>
    <property type="match status" value="1"/>
</dbReference>
<dbReference type="PANTHER" id="PTHR18866">
    <property type="entry name" value="CARBOXYLASE:PYRUVATE/ACETYL-COA/PROPIONYL-COA CARBOXYLASE"/>
    <property type="match status" value="1"/>
</dbReference>
<gene>
    <name evidence="10" type="ORF">JYA62_08745</name>
</gene>
<keyword evidence="5" id="KW-0092">Biotin</keyword>
<dbReference type="PROSITE" id="PS00866">
    <property type="entry name" value="CPSASE_1"/>
    <property type="match status" value="1"/>
</dbReference>
<dbReference type="PROSITE" id="PS50968">
    <property type="entry name" value="BIOTINYL_LIPOYL"/>
    <property type="match status" value="1"/>
</dbReference>
<sequence length="662" mass="73031">MLKRILIANRGEIAQRVARTCLDLGIEYVGIHSDEDGDSEYLLDAIQCVHLEGSSALETYLNIDKVVQAAIDSDCDAVHPGYGFLSENADFALALESKGIKLIGPTSEMIGLMGNKSTAKEVMARAGLPVLPGSVRGTSDKAQLISDAETIGYPLILKPALGGGGKGMAIVYDRHTLEPAIEEACRVAKAAFGDERLLIERYIESPRHIEVQVACDHFGNVIHLFDRECSIQRRHQKIIEEAPVSYLSEEVRQEYLSAAVEAMENIRYTSIGTIEFIFDGKQFYFMEMNTRLQVEHTVTEEVTGIDLVELQIRIAANQPLSYHQAQIRTDGHSIQARLYAENPYKEFQPEPGTVKYVRWPSKVRVERAFSQSGNISGYYDPMFGKVISHAATRDKARKELITALEETSIIGVTTNIVFLKHLLEASSFVSNDVSTDLVDQHVIPVFLKQGCKRDRLDAALAIAANLYLSESLKDIRNTPWVKSAGSTLSRGLGEQHIGRVELETDDGQFEVLIQSIDLRSTRVAVEGQVFNVSLSGTSAQEVKTGNIGALKWHAIESQSRYFVEVGGESYSIQRKQHEFGAQKNQSDITKSEISGVIVSVLVEEGQHVEAGKPLIIVEAMKMETTIFAQKQGVVSNMHCSVGDIVNKGDTILKIADGLKESM</sequence>
<dbReference type="PROSITE" id="PS00867">
    <property type="entry name" value="CPSASE_2"/>
    <property type="match status" value="1"/>
</dbReference>
<evidence type="ECO:0000259" key="7">
    <source>
        <dbReference type="PROSITE" id="PS50968"/>
    </source>
</evidence>
<keyword evidence="4 6" id="KW-0067">ATP-binding</keyword>
<evidence type="ECO:0000256" key="4">
    <source>
        <dbReference type="ARBA" id="ARBA00022840"/>
    </source>
</evidence>
<evidence type="ECO:0000259" key="9">
    <source>
        <dbReference type="PROSITE" id="PS50979"/>
    </source>
</evidence>
<dbReference type="InterPro" id="IPR011053">
    <property type="entry name" value="Single_hybrid_motif"/>
</dbReference>
<evidence type="ECO:0000256" key="5">
    <source>
        <dbReference type="ARBA" id="ARBA00023267"/>
    </source>
</evidence>
<feature type="domain" description="ATP-grasp" evidence="8">
    <location>
        <begin position="120"/>
        <end position="316"/>
    </location>
</feature>
<dbReference type="RefSeq" id="WP_206369596.1">
    <property type="nucleotide sequence ID" value="NZ_CAWPTM010000156.1"/>
</dbReference>
<evidence type="ECO:0000259" key="8">
    <source>
        <dbReference type="PROSITE" id="PS50975"/>
    </source>
</evidence>
<dbReference type="Pfam" id="PF02785">
    <property type="entry name" value="Biotin_carb_C"/>
    <property type="match status" value="1"/>
</dbReference>
<dbReference type="PROSITE" id="PS50979">
    <property type="entry name" value="BC"/>
    <property type="match status" value="1"/>
</dbReference>
<dbReference type="InterPro" id="IPR005481">
    <property type="entry name" value="BC-like_N"/>
</dbReference>
<dbReference type="CDD" id="cd06850">
    <property type="entry name" value="biotinyl_domain"/>
    <property type="match status" value="1"/>
</dbReference>
<evidence type="ECO:0000256" key="3">
    <source>
        <dbReference type="ARBA" id="ARBA00022741"/>
    </source>
</evidence>
<reference evidence="10 11" key="1">
    <citation type="submission" date="2021-02" db="EMBL/GenBank/DDBJ databases">
        <title>Draft Genome Sequences of 5 Vibrio neptunius Strains Isolated From of Bivalve Hatcheries.</title>
        <authorList>
            <person name="Galvis F."/>
            <person name="Barja J.L."/>
            <person name="Lemos M.L."/>
            <person name="Balado M."/>
        </authorList>
    </citation>
    <scope>NUCLEOTIDE SEQUENCE [LARGE SCALE GENOMIC DNA]</scope>
    <source>
        <strain evidence="10 11">PP-145.98</strain>
    </source>
</reference>
<feature type="domain" description="Biotin carboxylation" evidence="9">
    <location>
        <begin position="1"/>
        <end position="443"/>
    </location>
</feature>
<evidence type="ECO:0000313" key="11">
    <source>
        <dbReference type="Proteomes" id="UP000779070"/>
    </source>
</evidence>
<keyword evidence="2" id="KW-0436">Ligase</keyword>
<evidence type="ECO:0000313" key="10">
    <source>
        <dbReference type="EMBL" id="MBN3577765.1"/>
    </source>
</evidence>
<keyword evidence="3 6" id="KW-0547">Nucleotide-binding</keyword>
<evidence type="ECO:0000256" key="6">
    <source>
        <dbReference type="PROSITE-ProRule" id="PRU00409"/>
    </source>
</evidence>
<dbReference type="InterPro" id="IPR011761">
    <property type="entry name" value="ATP-grasp"/>
</dbReference>
<dbReference type="SUPFAM" id="SSF56059">
    <property type="entry name" value="Glutathione synthetase ATP-binding domain-like"/>
    <property type="match status" value="1"/>
</dbReference>
<protein>
    <submittedName>
        <fullName evidence="10">ATP-grasp domain-containing protein</fullName>
    </submittedName>
</protein>
<dbReference type="PANTHER" id="PTHR18866:SF33">
    <property type="entry name" value="METHYLCROTONOYL-COA CARBOXYLASE SUBUNIT ALPHA, MITOCHONDRIAL-RELATED"/>
    <property type="match status" value="1"/>
</dbReference>
<accession>A0ABS2ZZT7</accession>
<dbReference type="Gene3D" id="3.30.470.20">
    <property type="entry name" value="ATP-grasp fold, B domain"/>
    <property type="match status" value="1"/>
</dbReference>
<dbReference type="InterPro" id="IPR011764">
    <property type="entry name" value="Biotin_carboxylation_dom"/>
</dbReference>
<proteinExistence type="predicted"/>
<comment type="cofactor">
    <cofactor evidence="1">
        <name>biotin</name>
        <dbReference type="ChEBI" id="CHEBI:57586"/>
    </cofactor>
</comment>
<dbReference type="Proteomes" id="UP000779070">
    <property type="component" value="Unassembled WGS sequence"/>
</dbReference>